<organism evidence="2 3">
    <name type="scientific">Candidatus Enterococcus wittei</name>
    <dbReference type="NCBI Taxonomy" id="1987383"/>
    <lineage>
        <taxon>Bacteria</taxon>
        <taxon>Bacillati</taxon>
        <taxon>Bacillota</taxon>
        <taxon>Bacilli</taxon>
        <taxon>Lactobacillales</taxon>
        <taxon>Enterococcaceae</taxon>
        <taxon>Enterococcus</taxon>
    </lineage>
</organism>
<keyword evidence="1" id="KW-0812">Transmembrane</keyword>
<accession>A0A2C9XQX1</accession>
<reference evidence="2 3" key="1">
    <citation type="submission" date="2017-05" db="EMBL/GenBank/DDBJ databases">
        <title>The Genome Sequence of Enterococcus sp. 10A9_DIV0425.</title>
        <authorList>
            <consortium name="The Broad Institute Genomics Platform"/>
            <consortium name="The Broad Institute Genomic Center for Infectious Diseases"/>
            <person name="Earl A."/>
            <person name="Manson A."/>
            <person name="Schwartman J."/>
            <person name="Gilmore M."/>
            <person name="Abouelleil A."/>
            <person name="Cao P."/>
            <person name="Chapman S."/>
            <person name="Cusick C."/>
            <person name="Shea T."/>
            <person name="Young S."/>
            <person name="Neafsey D."/>
            <person name="Nusbaum C."/>
            <person name="Birren B."/>
        </authorList>
    </citation>
    <scope>NUCLEOTIDE SEQUENCE [LARGE SCALE GENOMIC DNA]</scope>
    <source>
        <strain evidence="2 3">10A9_DIV0425</strain>
    </source>
</reference>
<feature type="transmembrane region" description="Helical" evidence="1">
    <location>
        <begin position="37"/>
        <end position="56"/>
    </location>
</feature>
<evidence type="ECO:0000313" key="3">
    <source>
        <dbReference type="Proteomes" id="UP000194933"/>
    </source>
</evidence>
<sequence>MRRQTRKKINRLIFAGMICSSSMVIFSIILLFQKKYFWSFISISGGIIGLISFFSVRKEMKLVKEIKD</sequence>
<dbReference type="AlphaFoldDB" id="A0A2C9XQX1"/>
<gene>
    <name evidence="2" type="ORF">A5844_000490</name>
</gene>
<name>A0A2C9XQX1_9ENTE</name>
<protein>
    <submittedName>
        <fullName evidence="2">Uncharacterized protein</fullName>
    </submittedName>
</protein>
<comment type="caution">
    <text evidence="2">The sequence shown here is derived from an EMBL/GenBank/DDBJ whole genome shotgun (WGS) entry which is preliminary data.</text>
</comment>
<keyword evidence="1" id="KW-1133">Transmembrane helix</keyword>
<keyword evidence="3" id="KW-1185">Reference proteome</keyword>
<dbReference type="EMBL" id="NGMO01000001">
    <property type="protein sequence ID" value="OTP12258.1"/>
    <property type="molecule type" value="Genomic_DNA"/>
</dbReference>
<feature type="transmembrane region" description="Helical" evidence="1">
    <location>
        <begin position="12"/>
        <end position="31"/>
    </location>
</feature>
<keyword evidence="1" id="KW-0472">Membrane</keyword>
<proteinExistence type="predicted"/>
<evidence type="ECO:0000313" key="2">
    <source>
        <dbReference type="EMBL" id="OTP12258.1"/>
    </source>
</evidence>
<dbReference type="STRING" id="1987383.A5844_000490"/>
<dbReference type="RefSeq" id="WP_086283611.1">
    <property type="nucleotide sequence ID" value="NZ_NGMO01000001.1"/>
</dbReference>
<evidence type="ECO:0000256" key="1">
    <source>
        <dbReference type="SAM" id="Phobius"/>
    </source>
</evidence>
<dbReference type="Proteomes" id="UP000194933">
    <property type="component" value="Unassembled WGS sequence"/>
</dbReference>